<protein>
    <submittedName>
        <fullName evidence="2">NAD(P)H-binding protein</fullName>
    </submittedName>
</protein>
<dbReference type="EMBL" id="CP097160">
    <property type="protein sequence ID" value="UQN13719.1"/>
    <property type="molecule type" value="Genomic_DNA"/>
</dbReference>
<dbReference type="PANTHER" id="PTHR15020">
    <property type="entry name" value="FLAVIN REDUCTASE-RELATED"/>
    <property type="match status" value="1"/>
</dbReference>
<name>A0ABY4MTN1_9MICO</name>
<proteinExistence type="predicted"/>
<dbReference type="InterPro" id="IPR016040">
    <property type="entry name" value="NAD(P)-bd_dom"/>
</dbReference>
<accession>A0ABY4MTN1</accession>
<sequence length="234" mass="24284">MPESTLSLPERIAIVGGHGKIALALAELLVADGVEVRSLVRNADHAAELEALGAIPVVCDIESASANELADAFGHSDAVVFAAGAGPGSGAERKWTVDRDGSIKSAEAAILAGAMRFVQISFIGAEQPSQTDDEVFAAYWDAKREADEALRRVALDWTIVKPGGLTDDPATGRGLVSFAPIERGVTTRRADVAAFIRLALADSRTVWKDICLAEGDAPLADAIDAAVAAATPQA</sequence>
<evidence type="ECO:0000259" key="1">
    <source>
        <dbReference type="Pfam" id="PF13460"/>
    </source>
</evidence>
<dbReference type="Gene3D" id="3.40.50.720">
    <property type="entry name" value="NAD(P)-binding Rossmann-like Domain"/>
    <property type="match status" value="1"/>
</dbReference>
<evidence type="ECO:0000313" key="2">
    <source>
        <dbReference type="EMBL" id="UQN13719.1"/>
    </source>
</evidence>
<feature type="domain" description="NAD(P)-binding" evidence="1">
    <location>
        <begin position="16"/>
        <end position="202"/>
    </location>
</feature>
<reference evidence="2" key="1">
    <citation type="submission" date="2022-05" db="EMBL/GenBank/DDBJ databases">
        <title>Complete genome sequence of toluene-degrading Gulosibacter sediminis strain ACHW.36C.</title>
        <authorList>
            <person name="Wai A.C."/>
            <person name="Lai G.K."/>
            <person name="Griffin S.D."/>
            <person name="Leung F.C."/>
        </authorList>
    </citation>
    <scope>NUCLEOTIDE SEQUENCE [LARGE SCALE GENOMIC DNA]</scope>
    <source>
        <strain evidence="2">ACHW.36C</strain>
    </source>
</reference>
<organism evidence="2">
    <name type="scientific">Gulosibacter sediminis</name>
    <dbReference type="NCBI Taxonomy" id="1729695"/>
    <lineage>
        <taxon>Bacteria</taxon>
        <taxon>Bacillati</taxon>
        <taxon>Actinomycetota</taxon>
        <taxon>Actinomycetes</taxon>
        <taxon>Micrococcales</taxon>
        <taxon>Microbacteriaceae</taxon>
        <taxon>Gulosibacter</taxon>
    </lineage>
</organism>
<dbReference type="PANTHER" id="PTHR15020:SF50">
    <property type="entry name" value="UPF0659 PROTEIN YMR090W"/>
    <property type="match status" value="1"/>
</dbReference>
<gene>
    <name evidence="2" type="ORF">M3M28_06395</name>
</gene>
<dbReference type="Pfam" id="PF13460">
    <property type="entry name" value="NAD_binding_10"/>
    <property type="match status" value="1"/>
</dbReference>
<dbReference type="InterPro" id="IPR036291">
    <property type="entry name" value="NAD(P)-bd_dom_sf"/>
</dbReference>
<dbReference type="SUPFAM" id="SSF51735">
    <property type="entry name" value="NAD(P)-binding Rossmann-fold domains"/>
    <property type="match status" value="1"/>
</dbReference>